<comment type="caution">
    <text evidence="2">The sequence shown here is derived from an EMBL/GenBank/DDBJ whole genome shotgun (WGS) entry which is preliminary data.</text>
</comment>
<accession>A0AAV5FSI7</accession>
<keyword evidence="3" id="KW-1185">Reference proteome</keyword>
<gene>
    <name evidence="2" type="primary">gb26718</name>
    <name evidence="2" type="ORF">PR202_gb26718</name>
</gene>
<sequence length="164" mass="18081">MRAITGSIVSSERCPLLEAQHMLRRMCRSADTYLTSSDCLTYVVALDGAIREQIKFVRRLGRQHGAAGHDPRGYKGPVEGEGERWGGENNRDKVVLLGGPHGSVEEAKIAVAADEKKSKKRKKEEITHEDKAAPSPPTPLRHRKSSLSRGGRRRNIPVGSYSVL</sequence>
<dbReference type="Proteomes" id="UP001054889">
    <property type="component" value="Unassembled WGS sequence"/>
</dbReference>
<name>A0AAV5FSI7_ELECO</name>
<feature type="compositionally biased region" description="Basic and acidic residues" evidence="1">
    <location>
        <begin position="81"/>
        <end position="94"/>
    </location>
</feature>
<protein>
    <submittedName>
        <fullName evidence="2">Uncharacterized protein</fullName>
    </submittedName>
</protein>
<proteinExistence type="predicted"/>
<reference evidence="2" key="1">
    <citation type="journal article" date="2018" name="DNA Res.">
        <title>Multiple hybrid de novo genome assembly of finger millet, an orphan allotetraploid crop.</title>
        <authorList>
            <person name="Hatakeyama M."/>
            <person name="Aluri S."/>
            <person name="Balachadran M.T."/>
            <person name="Sivarajan S.R."/>
            <person name="Patrignani A."/>
            <person name="Gruter S."/>
            <person name="Poveda L."/>
            <person name="Shimizu-Inatsugi R."/>
            <person name="Baeten J."/>
            <person name="Francoijs K.J."/>
            <person name="Nataraja K.N."/>
            <person name="Reddy Y.A.N."/>
            <person name="Phadnis S."/>
            <person name="Ravikumar R.L."/>
            <person name="Schlapbach R."/>
            <person name="Sreeman S.M."/>
            <person name="Shimizu K.K."/>
        </authorList>
    </citation>
    <scope>NUCLEOTIDE SEQUENCE</scope>
</reference>
<evidence type="ECO:0000313" key="3">
    <source>
        <dbReference type="Proteomes" id="UP001054889"/>
    </source>
</evidence>
<feature type="region of interest" description="Disordered" evidence="1">
    <location>
        <begin position="62"/>
        <end position="164"/>
    </location>
</feature>
<evidence type="ECO:0000313" key="2">
    <source>
        <dbReference type="EMBL" id="GJN37732.1"/>
    </source>
</evidence>
<feature type="compositionally biased region" description="Basic residues" evidence="1">
    <location>
        <begin position="140"/>
        <end position="155"/>
    </location>
</feature>
<evidence type="ECO:0000256" key="1">
    <source>
        <dbReference type="SAM" id="MobiDB-lite"/>
    </source>
</evidence>
<feature type="compositionally biased region" description="Basic and acidic residues" evidence="1">
    <location>
        <begin position="103"/>
        <end position="132"/>
    </location>
</feature>
<dbReference type="AlphaFoldDB" id="A0AAV5FSI7"/>
<dbReference type="EMBL" id="BQKI01000095">
    <property type="protein sequence ID" value="GJN37732.1"/>
    <property type="molecule type" value="Genomic_DNA"/>
</dbReference>
<reference evidence="2" key="2">
    <citation type="submission" date="2021-12" db="EMBL/GenBank/DDBJ databases">
        <title>Resequencing data analysis of finger millet.</title>
        <authorList>
            <person name="Hatakeyama M."/>
            <person name="Aluri S."/>
            <person name="Balachadran M.T."/>
            <person name="Sivarajan S.R."/>
            <person name="Poveda L."/>
            <person name="Shimizu-Inatsugi R."/>
            <person name="Schlapbach R."/>
            <person name="Sreeman S.M."/>
            <person name="Shimizu K.K."/>
        </authorList>
    </citation>
    <scope>NUCLEOTIDE SEQUENCE</scope>
</reference>
<organism evidence="2 3">
    <name type="scientific">Eleusine coracana subsp. coracana</name>
    <dbReference type="NCBI Taxonomy" id="191504"/>
    <lineage>
        <taxon>Eukaryota</taxon>
        <taxon>Viridiplantae</taxon>
        <taxon>Streptophyta</taxon>
        <taxon>Embryophyta</taxon>
        <taxon>Tracheophyta</taxon>
        <taxon>Spermatophyta</taxon>
        <taxon>Magnoliopsida</taxon>
        <taxon>Liliopsida</taxon>
        <taxon>Poales</taxon>
        <taxon>Poaceae</taxon>
        <taxon>PACMAD clade</taxon>
        <taxon>Chloridoideae</taxon>
        <taxon>Cynodonteae</taxon>
        <taxon>Eleusininae</taxon>
        <taxon>Eleusine</taxon>
    </lineage>
</organism>